<dbReference type="AlphaFoldDB" id="A0A3A6TDU8"/>
<feature type="domain" description="Copper-binding protein MbnP-like" evidence="2">
    <location>
        <begin position="40"/>
        <end position="248"/>
    </location>
</feature>
<name>A0A3A6TDU8_9GAMM</name>
<keyword evidence="1" id="KW-0812">Transmembrane</keyword>
<evidence type="ECO:0000256" key="1">
    <source>
        <dbReference type="SAM" id="Phobius"/>
    </source>
</evidence>
<comment type="caution">
    <text evidence="3">The sequence shown here is derived from an EMBL/GenBank/DDBJ whole genome shotgun (WGS) entry which is preliminary data.</text>
</comment>
<accession>A0A3A6TDU8</accession>
<dbReference type="RefSeq" id="WP_121854184.1">
    <property type="nucleotide sequence ID" value="NZ_CP037952.1"/>
</dbReference>
<dbReference type="InterPro" id="IPR023977">
    <property type="entry name" value="MbnP-like"/>
</dbReference>
<evidence type="ECO:0000313" key="4">
    <source>
        <dbReference type="Proteomes" id="UP000273022"/>
    </source>
</evidence>
<reference evidence="3 4" key="1">
    <citation type="submission" date="2018-09" db="EMBL/GenBank/DDBJ databases">
        <title>Phylogeny of the Shewanellaceae, and recommendation for two new genera, Pseudoshewanella and Parashewanella.</title>
        <authorList>
            <person name="Wang G."/>
        </authorList>
    </citation>
    <scope>NUCLEOTIDE SEQUENCE [LARGE SCALE GENOMIC DNA]</scope>
    <source>
        <strain evidence="3 4">KCTC 22492</strain>
    </source>
</reference>
<dbReference type="Proteomes" id="UP000273022">
    <property type="component" value="Unassembled WGS sequence"/>
</dbReference>
<dbReference type="InterPro" id="IPR046863">
    <property type="entry name" value="MbnP-like_dom"/>
</dbReference>
<keyword evidence="4" id="KW-1185">Reference proteome</keyword>
<dbReference type="NCBIfam" id="TIGR04052">
    <property type="entry name" value="MbnP_like_WxW"/>
    <property type="match status" value="1"/>
</dbReference>
<keyword evidence="1" id="KW-0472">Membrane</keyword>
<protein>
    <submittedName>
        <fullName evidence="3">Metallo-mystery pair system four-Cys motif protein</fullName>
    </submittedName>
</protein>
<organism evidence="3 4">
    <name type="scientific">Parashewanella spongiae</name>
    <dbReference type="NCBI Taxonomy" id="342950"/>
    <lineage>
        <taxon>Bacteria</taxon>
        <taxon>Pseudomonadati</taxon>
        <taxon>Pseudomonadota</taxon>
        <taxon>Gammaproteobacteria</taxon>
        <taxon>Alteromonadales</taxon>
        <taxon>Shewanellaceae</taxon>
        <taxon>Parashewanella</taxon>
    </lineage>
</organism>
<keyword evidence="1" id="KW-1133">Transmembrane helix</keyword>
<feature type="transmembrane region" description="Helical" evidence="1">
    <location>
        <begin position="17"/>
        <end position="34"/>
    </location>
</feature>
<evidence type="ECO:0000259" key="2">
    <source>
        <dbReference type="Pfam" id="PF20243"/>
    </source>
</evidence>
<evidence type="ECO:0000313" key="3">
    <source>
        <dbReference type="EMBL" id="RJY11076.1"/>
    </source>
</evidence>
<gene>
    <name evidence="3" type="ORF">D5R81_13600</name>
</gene>
<dbReference type="OrthoDB" id="64245at2"/>
<sequence>MLCCFGGSSAFRLRPHYLFFNFFVIFCSLLLSSCKQTGSTLKVRLMWDQTPISCASILPIESKWTLNQIQFYLSEFKNNGQSLPLISKNNHHQQSSIALIGSPCNGEKNTQNANWNLYFNNEIEEGTFSFTLGVPFKINHLNPLKQSAPLNQSDMFWTWQQGHKFLRIDLGKGTKDPKTYYQTGWQFHLGSTGCKAESILRSPKTPCRYPNQIHFSFDYQNQSSLVFNLKPLLAPILTNPEMSRTSCMSNMTSNTCRQLVSSLQLDEGVWQLK</sequence>
<dbReference type="EMBL" id="QYYH01000089">
    <property type="protein sequence ID" value="RJY11076.1"/>
    <property type="molecule type" value="Genomic_DNA"/>
</dbReference>
<proteinExistence type="predicted"/>
<dbReference type="Pfam" id="PF20243">
    <property type="entry name" value="MbnP"/>
    <property type="match status" value="1"/>
</dbReference>